<dbReference type="AlphaFoldDB" id="A0A518AIH4"/>
<dbReference type="OrthoDB" id="266313at2"/>
<reference evidence="4 5" key="1">
    <citation type="submission" date="2019-02" db="EMBL/GenBank/DDBJ databases">
        <title>Deep-cultivation of Planctomycetes and their phenomic and genomic characterization uncovers novel biology.</title>
        <authorList>
            <person name="Wiegand S."/>
            <person name="Jogler M."/>
            <person name="Boedeker C."/>
            <person name="Pinto D."/>
            <person name="Vollmers J."/>
            <person name="Rivas-Marin E."/>
            <person name="Kohn T."/>
            <person name="Peeters S.H."/>
            <person name="Heuer A."/>
            <person name="Rast P."/>
            <person name="Oberbeckmann S."/>
            <person name="Bunk B."/>
            <person name="Jeske O."/>
            <person name="Meyerdierks A."/>
            <person name="Storesund J.E."/>
            <person name="Kallscheuer N."/>
            <person name="Luecker S."/>
            <person name="Lage O.M."/>
            <person name="Pohl T."/>
            <person name="Merkel B.J."/>
            <person name="Hornburger P."/>
            <person name="Mueller R.-W."/>
            <person name="Bruemmer F."/>
            <person name="Labrenz M."/>
            <person name="Spormann A.M."/>
            <person name="Op den Camp H."/>
            <person name="Overmann J."/>
            <person name="Amann R."/>
            <person name="Jetten M.S.M."/>
            <person name="Mascher T."/>
            <person name="Medema M.H."/>
            <person name="Devos D.P."/>
            <person name="Kaster A.-K."/>
            <person name="Ovreas L."/>
            <person name="Rohde M."/>
            <person name="Galperin M.Y."/>
            <person name="Jogler C."/>
        </authorList>
    </citation>
    <scope>NUCLEOTIDE SEQUENCE [LARGE SCALE GENOMIC DNA]</scope>
    <source>
        <strain evidence="4 5">Pan181</strain>
    </source>
</reference>
<keyword evidence="5" id="KW-1185">Reference proteome</keyword>
<evidence type="ECO:0000313" key="5">
    <source>
        <dbReference type="Proteomes" id="UP000315750"/>
    </source>
</evidence>
<proteinExistence type="predicted"/>
<dbReference type="KEGG" id="amuc:Pan181_06460"/>
<dbReference type="PROSITE" id="PS50111">
    <property type="entry name" value="CHEMOTAXIS_TRANSDUC_2"/>
    <property type="match status" value="1"/>
</dbReference>
<keyword evidence="4" id="KW-0675">Receptor</keyword>
<dbReference type="GO" id="GO:0016020">
    <property type="term" value="C:membrane"/>
    <property type="evidence" value="ECO:0007669"/>
    <property type="project" value="InterPro"/>
</dbReference>
<dbReference type="Pfam" id="PF08447">
    <property type="entry name" value="PAS_3"/>
    <property type="match status" value="1"/>
</dbReference>
<dbReference type="Proteomes" id="UP000315750">
    <property type="component" value="Chromosome"/>
</dbReference>
<dbReference type="InterPro" id="IPR035965">
    <property type="entry name" value="PAS-like_dom_sf"/>
</dbReference>
<evidence type="ECO:0000256" key="1">
    <source>
        <dbReference type="ARBA" id="ARBA00023224"/>
    </source>
</evidence>
<dbReference type="SUPFAM" id="SSF55785">
    <property type="entry name" value="PYP-like sensor domain (PAS domain)"/>
    <property type="match status" value="1"/>
</dbReference>
<evidence type="ECO:0000313" key="4">
    <source>
        <dbReference type="EMBL" id="QDU54464.1"/>
    </source>
</evidence>
<name>A0A518AIH4_9BACT</name>
<dbReference type="Gene3D" id="3.30.450.20">
    <property type="entry name" value="PAS domain"/>
    <property type="match status" value="1"/>
</dbReference>
<keyword evidence="1 2" id="KW-0807">Transducer</keyword>
<accession>A0A518AIH4</accession>
<dbReference type="EMBL" id="CP036278">
    <property type="protein sequence ID" value="QDU54464.1"/>
    <property type="molecule type" value="Genomic_DNA"/>
</dbReference>
<dbReference type="CDD" id="cd00130">
    <property type="entry name" value="PAS"/>
    <property type="match status" value="1"/>
</dbReference>
<dbReference type="RefSeq" id="WP_145245441.1">
    <property type="nucleotide sequence ID" value="NZ_CP036278.1"/>
</dbReference>
<dbReference type="Gene3D" id="1.10.287.950">
    <property type="entry name" value="Methyl-accepting chemotaxis protein"/>
    <property type="match status" value="1"/>
</dbReference>
<sequence length="427" mass="47555">MTVLDTPQLATELKKIKAQYPGLLEGFDEEGLRNTLVHAAGEKLSSVAESSARTIGQQIATIRKSVADFDSIIERMQVVDQSVKDIDNSIGTVVREAKGSSDELELVSERMKVLEEHFQEIDGLVRSVNEIADQTHLLSLNATIEAARAGEAGRGFAVVASEVKELANTTKETNQEVQETLDRIAEAVTTLSESVEQSVKKMEHSIAAVEVARQSASTIGIETSQFGHRLSSSLELFRELDCTSSVVENEVKEIDTIGRTFFYLIELMDKTVFKNLVNPLERLLPLVEKSEFRAPERFSRVEPEYVLKSDDILISATDTKGRITFANNTFYEVAEYEPGTLVGEPHNVIRHPDMPKAAFADLWAVIEAGNLWQGYVANRSRLGRLYWVKANVFPCFEGNNIVGYISIRTKPEPEMIKKAVEAYRLVV</sequence>
<protein>
    <submittedName>
        <fullName evidence="4">Aerotaxis receptor</fullName>
    </submittedName>
</protein>
<dbReference type="InterPro" id="IPR000014">
    <property type="entry name" value="PAS"/>
</dbReference>
<dbReference type="PANTHER" id="PTHR32089">
    <property type="entry name" value="METHYL-ACCEPTING CHEMOTAXIS PROTEIN MCPB"/>
    <property type="match status" value="1"/>
</dbReference>
<feature type="domain" description="Methyl-accepting transducer" evidence="3">
    <location>
        <begin position="33"/>
        <end position="258"/>
    </location>
</feature>
<dbReference type="InterPro" id="IPR004089">
    <property type="entry name" value="MCPsignal_dom"/>
</dbReference>
<gene>
    <name evidence="4" type="primary">aer_1</name>
    <name evidence="4" type="ORF">Pan181_06460</name>
</gene>
<dbReference type="PANTHER" id="PTHR32089:SF112">
    <property type="entry name" value="LYSOZYME-LIKE PROTEIN-RELATED"/>
    <property type="match status" value="1"/>
</dbReference>
<dbReference type="SMART" id="SM00283">
    <property type="entry name" value="MA"/>
    <property type="match status" value="1"/>
</dbReference>
<dbReference type="Pfam" id="PF00015">
    <property type="entry name" value="MCPsignal"/>
    <property type="match status" value="1"/>
</dbReference>
<evidence type="ECO:0000256" key="2">
    <source>
        <dbReference type="PROSITE-ProRule" id="PRU00284"/>
    </source>
</evidence>
<dbReference type="InterPro" id="IPR013655">
    <property type="entry name" value="PAS_fold_3"/>
</dbReference>
<organism evidence="4 5">
    <name type="scientific">Aeoliella mucimassa</name>
    <dbReference type="NCBI Taxonomy" id="2527972"/>
    <lineage>
        <taxon>Bacteria</taxon>
        <taxon>Pseudomonadati</taxon>
        <taxon>Planctomycetota</taxon>
        <taxon>Planctomycetia</taxon>
        <taxon>Pirellulales</taxon>
        <taxon>Lacipirellulaceae</taxon>
        <taxon>Aeoliella</taxon>
    </lineage>
</organism>
<evidence type="ECO:0000259" key="3">
    <source>
        <dbReference type="PROSITE" id="PS50111"/>
    </source>
</evidence>
<dbReference type="GO" id="GO:0007165">
    <property type="term" value="P:signal transduction"/>
    <property type="evidence" value="ECO:0007669"/>
    <property type="project" value="UniProtKB-KW"/>
</dbReference>
<dbReference type="SUPFAM" id="SSF58104">
    <property type="entry name" value="Methyl-accepting chemotaxis protein (MCP) signaling domain"/>
    <property type="match status" value="1"/>
</dbReference>